<protein>
    <submittedName>
        <fullName evidence="3">Uncharacterized protein</fullName>
    </submittedName>
</protein>
<evidence type="ECO:0000256" key="2">
    <source>
        <dbReference type="SAM" id="MobiDB-lite"/>
    </source>
</evidence>
<accession>A0ABN9U211</accession>
<feature type="non-terminal residue" evidence="3">
    <location>
        <position position="277"/>
    </location>
</feature>
<evidence type="ECO:0000313" key="4">
    <source>
        <dbReference type="Proteomes" id="UP001189429"/>
    </source>
</evidence>
<feature type="coiled-coil region" evidence="1">
    <location>
        <begin position="49"/>
        <end position="76"/>
    </location>
</feature>
<feature type="compositionally biased region" description="Basic and acidic residues" evidence="2">
    <location>
        <begin position="212"/>
        <end position="227"/>
    </location>
</feature>
<proteinExistence type="predicted"/>
<organism evidence="3 4">
    <name type="scientific">Prorocentrum cordatum</name>
    <dbReference type="NCBI Taxonomy" id="2364126"/>
    <lineage>
        <taxon>Eukaryota</taxon>
        <taxon>Sar</taxon>
        <taxon>Alveolata</taxon>
        <taxon>Dinophyceae</taxon>
        <taxon>Prorocentrales</taxon>
        <taxon>Prorocentraceae</taxon>
        <taxon>Prorocentrum</taxon>
    </lineage>
</organism>
<keyword evidence="1" id="KW-0175">Coiled coil</keyword>
<dbReference type="EMBL" id="CAUYUJ010015347">
    <property type="protein sequence ID" value="CAK0852834.1"/>
    <property type="molecule type" value="Genomic_DNA"/>
</dbReference>
<feature type="region of interest" description="Disordered" evidence="2">
    <location>
        <begin position="86"/>
        <end position="268"/>
    </location>
</feature>
<keyword evidence="4" id="KW-1185">Reference proteome</keyword>
<dbReference type="Proteomes" id="UP001189429">
    <property type="component" value="Unassembled WGS sequence"/>
</dbReference>
<feature type="compositionally biased region" description="Low complexity" evidence="2">
    <location>
        <begin position="184"/>
        <end position="200"/>
    </location>
</feature>
<evidence type="ECO:0000256" key="1">
    <source>
        <dbReference type="SAM" id="Coils"/>
    </source>
</evidence>
<name>A0ABN9U211_9DINO</name>
<gene>
    <name evidence="3" type="ORF">PCOR1329_LOCUS44493</name>
</gene>
<sequence length="277" mass="28704">MPPPIATPSPAMAATAPGGGHRREALVLRFNAGAREAAERRLEVEAAALGAARSQAEDLRCELAECSAEKDAAASELAAARVDAAEKGRTGLRQARRWSAALRQEQRPASTSASTCASTSASAPRRPRPPTPPEAAPPAASSHGAAIGVDASPDLRAPVGDPAHPPPARRASGGGGPTRRRQGRAPAWAPPAGSSSRGSPCESPRGSPRSAPEARRVQAEVRLRSEFLPRAGRGRAAGRLCTTRKRSPPPLLPGSGGAEGQERERGDYDICRTQLFS</sequence>
<feature type="region of interest" description="Disordered" evidence="2">
    <location>
        <begin position="1"/>
        <end position="20"/>
    </location>
</feature>
<evidence type="ECO:0000313" key="3">
    <source>
        <dbReference type="EMBL" id="CAK0852834.1"/>
    </source>
</evidence>
<feature type="compositionally biased region" description="Low complexity" evidence="2">
    <location>
        <begin position="107"/>
        <end position="124"/>
    </location>
</feature>
<reference evidence="3" key="1">
    <citation type="submission" date="2023-10" db="EMBL/GenBank/DDBJ databases">
        <authorList>
            <person name="Chen Y."/>
            <person name="Shah S."/>
            <person name="Dougan E. K."/>
            <person name="Thang M."/>
            <person name="Chan C."/>
        </authorList>
    </citation>
    <scope>NUCLEOTIDE SEQUENCE [LARGE SCALE GENOMIC DNA]</scope>
</reference>
<comment type="caution">
    <text evidence="3">The sequence shown here is derived from an EMBL/GenBank/DDBJ whole genome shotgun (WGS) entry which is preliminary data.</text>
</comment>